<dbReference type="PIRSF" id="PIRSF000641">
    <property type="entry name" value="SRK"/>
    <property type="match status" value="1"/>
</dbReference>
<name>A0A803N8U0_CHEQI</name>
<evidence type="ECO:0000256" key="9">
    <source>
        <dbReference type="ARBA" id="ARBA00023157"/>
    </source>
</evidence>
<comment type="subcellular location">
    <subcellularLocation>
        <location evidence="1">Cell membrane</location>
        <topology evidence="1">Single-pass type I membrane protein</topology>
    </subcellularLocation>
</comment>
<dbReference type="EC" id="2.7.11.1" evidence="13"/>
<dbReference type="GO" id="GO:0005886">
    <property type="term" value="C:plasma membrane"/>
    <property type="evidence" value="ECO:0007669"/>
    <property type="project" value="UniProtKB-SubCell"/>
</dbReference>
<dbReference type="InterPro" id="IPR011009">
    <property type="entry name" value="Kinase-like_dom_sf"/>
</dbReference>
<feature type="domain" description="EGF-like" evidence="18">
    <location>
        <begin position="339"/>
        <end position="375"/>
    </location>
</feature>
<reference evidence="21" key="2">
    <citation type="submission" date="2021-03" db="UniProtKB">
        <authorList>
            <consortium name="EnsemblPlants"/>
        </authorList>
    </citation>
    <scope>IDENTIFICATION</scope>
</reference>
<dbReference type="SMART" id="SM00108">
    <property type="entry name" value="B_lectin"/>
    <property type="match status" value="1"/>
</dbReference>
<dbReference type="SUPFAM" id="SSF56112">
    <property type="entry name" value="Protein kinase-like (PK-like)"/>
    <property type="match status" value="1"/>
</dbReference>
<dbReference type="RefSeq" id="XP_021749497.1">
    <property type="nucleotide sequence ID" value="XM_021893805.1"/>
</dbReference>
<dbReference type="PROSITE" id="PS50011">
    <property type="entry name" value="PROTEIN_KINASE_DOM"/>
    <property type="match status" value="1"/>
</dbReference>
<dbReference type="GO" id="GO:0005524">
    <property type="term" value="F:ATP binding"/>
    <property type="evidence" value="ECO:0007669"/>
    <property type="project" value="UniProtKB-KW"/>
</dbReference>
<keyword evidence="5" id="KW-0732">Signal</keyword>
<sequence>MMKFILFPNQSCGNSLLPALRVKHFVPATISTSPPPPHSSPQRILLRRRYGLYQHLLMETSIHVLFLLCCYFSTLCIAIDSITSSIFLKEHESIVSKNGDFKLGFFSPSNSTNRYIGIWFNKVPTNDVFWVANRNNPLNDSSGVMKVSADGNLQVLNGRNDVLWSSNMSVTAANASLSAQLLDTGNLVLFTSGTNGTMVWQSFDHPTDSLMPNTKLIISNSNMKHALQPWKSPSDPSFGRFSVGTDSFIHSQVIIWDGDRPHWRSGPWNGNIFLGLMYTDEATNYANTYIRQNDKDGTIDFVYTGASTLAYSHYAFSYDGTISEKWWDGKKWQYVWGAPVTECDLYGSCGAFGSCNPTSSPVCRCLKGFRPKNPEEWKKGNWTNGCVRKVSLQCGIQGGKDDGFLPVKNVKVPDHTEWSVGLNQVNCRSQCLQNCSCLAYAYDAGAGCMYWSKDLIDIQEFSSGGLDLYLRLPHSELGTSNKKIVVIIVTVILGTIGVAALTLFIRWKIMTQRKAQRKNEQLENLKHDENGHQVQLEELPLFEFKRLATATKDFQDSNKLGQGGFGPVYKGTLEDGVQIAVKRLSAASGQGIEEFMNEVVVISKLQHRNLVKLLGCCIENKEKMLIYEYMPNKSLDFFLFDPVKRELLSWEKRFTIIEGISRGLVYLHRDSRLRIIHRDLKASNILLDEDLIPKISDFGMARIFENKQDQDNTRRVVGTYGYMSPEYAMEGHFSEKSDVYSFGVLLLEIMTGKKNNNFWLDEQSLTLLGYVWKLWNEDDLQPVIDPLIAEPTFSPEILRCIHVGLLCVQEFPGDRPSTSTLLSMIVSDIVDLPCPKQPGFIRRLVSSDTDSSQLHGPKSSSSSNYVSITHLSGR</sequence>
<feature type="domain" description="Bulb-type lectin" evidence="19">
    <location>
        <begin position="79"/>
        <end position="202"/>
    </location>
</feature>
<evidence type="ECO:0000256" key="12">
    <source>
        <dbReference type="ARBA" id="ARBA00048679"/>
    </source>
</evidence>
<evidence type="ECO:0000259" key="18">
    <source>
        <dbReference type="PROSITE" id="PS50026"/>
    </source>
</evidence>
<dbReference type="OMA" id="VEIRYTS"/>
<keyword evidence="9" id="KW-1015">Disulfide bond</keyword>
<dbReference type="PANTHER" id="PTHR27002">
    <property type="entry name" value="RECEPTOR-LIKE SERINE/THREONINE-PROTEIN KINASE SD1-8"/>
    <property type="match status" value="1"/>
</dbReference>
<evidence type="ECO:0000313" key="22">
    <source>
        <dbReference type="Proteomes" id="UP000596660"/>
    </source>
</evidence>
<keyword evidence="6 13" id="KW-0547">Nucleotide-binding</keyword>
<dbReference type="FunFam" id="3.30.200.20:FF:000145">
    <property type="entry name" value="receptor-like serine/threonine-protein kinase SD1-8"/>
    <property type="match status" value="1"/>
</dbReference>
<comment type="catalytic activity">
    <reaction evidence="12 13">
        <text>L-seryl-[protein] + ATP = O-phospho-L-seryl-[protein] + ADP + H(+)</text>
        <dbReference type="Rhea" id="RHEA:17989"/>
        <dbReference type="Rhea" id="RHEA-COMP:9863"/>
        <dbReference type="Rhea" id="RHEA-COMP:11604"/>
        <dbReference type="ChEBI" id="CHEBI:15378"/>
        <dbReference type="ChEBI" id="CHEBI:29999"/>
        <dbReference type="ChEBI" id="CHEBI:30616"/>
        <dbReference type="ChEBI" id="CHEBI:83421"/>
        <dbReference type="ChEBI" id="CHEBI:456216"/>
        <dbReference type="EC" id="2.7.11.1"/>
    </reaction>
</comment>
<evidence type="ECO:0000256" key="14">
    <source>
        <dbReference type="PROSITE-ProRule" id="PRU00076"/>
    </source>
</evidence>
<dbReference type="Pfam" id="PF01453">
    <property type="entry name" value="B_lectin"/>
    <property type="match status" value="1"/>
</dbReference>
<accession>A0A803N8U0</accession>
<feature type="region of interest" description="Disordered" evidence="15">
    <location>
        <begin position="851"/>
        <end position="874"/>
    </location>
</feature>
<dbReference type="InterPro" id="IPR000719">
    <property type="entry name" value="Prot_kinase_dom"/>
</dbReference>
<dbReference type="CDD" id="cd14066">
    <property type="entry name" value="STKc_IRAK"/>
    <property type="match status" value="1"/>
</dbReference>
<evidence type="ECO:0000256" key="15">
    <source>
        <dbReference type="SAM" id="MobiDB-lite"/>
    </source>
</evidence>
<reference evidence="21" key="1">
    <citation type="journal article" date="2017" name="Nature">
        <title>The genome of Chenopodium quinoa.</title>
        <authorList>
            <person name="Jarvis D.E."/>
            <person name="Ho Y.S."/>
            <person name="Lightfoot D.J."/>
            <person name="Schmoeckel S.M."/>
            <person name="Li B."/>
            <person name="Borm T.J.A."/>
            <person name="Ohyanagi H."/>
            <person name="Mineta K."/>
            <person name="Michell C.T."/>
            <person name="Saber N."/>
            <person name="Kharbatia N.M."/>
            <person name="Rupper R.R."/>
            <person name="Sharp A.R."/>
            <person name="Dally N."/>
            <person name="Boughton B.A."/>
            <person name="Woo Y.H."/>
            <person name="Gao G."/>
            <person name="Schijlen E.G.W.M."/>
            <person name="Guo X."/>
            <person name="Momin A.A."/>
            <person name="Negrao S."/>
            <person name="Al-Babili S."/>
            <person name="Gehring C."/>
            <person name="Roessner U."/>
            <person name="Jung C."/>
            <person name="Murphy K."/>
            <person name="Arold S.T."/>
            <person name="Gojobori T."/>
            <person name="van der Linden C.G."/>
            <person name="van Loo E.N."/>
            <person name="Jellen E.N."/>
            <person name="Maughan P.J."/>
            <person name="Tester M."/>
        </authorList>
    </citation>
    <scope>NUCLEOTIDE SEQUENCE [LARGE SCALE GENOMIC DNA]</scope>
    <source>
        <strain evidence="21">cv. PI 614886</strain>
    </source>
</reference>
<dbReference type="SMART" id="SM00473">
    <property type="entry name" value="PAN_AP"/>
    <property type="match status" value="1"/>
</dbReference>
<evidence type="ECO:0000256" key="13">
    <source>
        <dbReference type="PIRNR" id="PIRNR000641"/>
    </source>
</evidence>
<dbReference type="PROSITE" id="PS50026">
    <property type="entry name" value="EGF_3"/>
    <property type="match status" value="1"/>
</dbReference>
<dbReference type="GeneID" id="110715237"/>
<feature type="transmembrane region" description="Helical" evidence="16">
    <location>
        <begin position="484"/>
        <end position="507"/>
    </location>
</feature>
<dbReference type="PROSITE" id="PS00108">
    <property type="entry name" value="PROTEIN_KINASE_ST"/>
    <property type="match status" value="1"/>
</dbReference>
<keyword evidence="8 13" id="KW-0067">ATP-binding</keyword>
<keyword evidence="14" id="KW-0245">EGF-like domain</keyword>
<dbReference type="AlphaFoldDB" id="A0A803N8U0"/>
<proteinExistence type="inferred from homology"/>
<evidence type="ECO:0000256" key="3">
    <source>
        <dbReference type="ARBA" id="ARBA00022527"/>
    </source>
</evidence>
<evidence type="ECO:0000256" key="10">
    <source>
        <dbReference type="ARBA" id="ARBA00023180"/>
    </source>
</evidence>
<evidence type="ECO:0000256" key="11">
    <source>
        <dbReference type="ARBA" id="ARBA00047899"/>
    </source>
</evidence>
<comment type="caution">
    <text evidence="14">Lacks conserved residue(s) required for the propagation of feature annotation.</text>
</comment>
<evidence type="ECO:0000259" key="20">
    <source>
        <dbReference type="PROSITE" id="PS50948"/>
    </source>
</evidence>
<dbReference type="InterPro" id="IPR003609">
    <property type="entry name" value="Pan_app"/>
</dbReference>
<keyword evidence="10" id="KW-0325">Glycoprotein</keyword>
<dbReference type="Pfam" id="PF08276">
    <property type="entry name" value="PAN_2"/>
    <property type="match status" value="1"/>
</dbReference>
<evidence type="ECO:0000256" key="7">
    <source>
        <dbReference type="ARBA" id="ARBA00022777"/>
    </source>
</evidence>
<dbReference type="GO" id="GO:0048544">
    <property type="term" value="P:recognition of pollen"/>
    <property type="evidence" value="ECO:0007669"/>
    <property type="project" value="InterPro"/>
</dbReference>
<keyword evidence="4 13" id="KW-0808">Transferase</keyword>
<evidence type="ECO:0000259" key="17">
    <source>
        <dbReference type="PROSITE" id="PS50011"/>
    </source>
</evidence>
<dbReference type="FunFam" id="2.90.10.10:FF:000001">
    <property type="entry name" value="G-type lectin S-receptor-like serine/threonine-protein kinase"/>
    <property type="match status" value="1"/>
</dbReference>
<dbReference type="EnsemblPlants" id="AUR62042291-RA">
    <property type="protein sequence ID" value="AUR62042291-RA:cds"/>
    <property type="gene ID" value="AUR62042291"/>
</dbReference>
<evidence type="ECO:0000256" key="2">
    <source>
        <dbReference type="ARBA" id="ARBA00022475"/>
    </source>
</evidence>
<evidence type="ECO:0000259" key="19">
    <source>
        <dbReference type="PROSITE" id="PS50927"/>
    </source>
</evidence>
<dbReference type="InterPro" id="IPR024171">
    <property type="entry name" value="SRK-like_kinase"/>
</dbReference>
<dbReference type="SMART" id="SM00220">
    <property type="entry name" value="S_TKc"/>
    <property type="match status" value="1"/>
</dbReference>
<comment type="catalytic activity">
    <reaction evidence="11 13">
        <text>L-threonyl-[protein] + ATP = O-phospho-L-threonyl-[protein] + ADP + H(+)</text>
        <dbReference type="Rhea" id="RHEA:46608"/>
        <dbReference type="Rhea" id="RHEA-COMP:11060"/>
        <dbReference type="Rhea" id="RHEA-COMP:11605"/>
        <dbReference type="ChEBI" id="CHEBI:15378"/>
        <dbReference type="ChEBI" id="CHEBI:30013"/>
        <dbReference type="ChEBI" id="CHEBI:30616"/>
        <dbReference type="ChEBI" id="CHEBI:61977"/>
        <dbReference type="ChEBI" id="CHEBI:456216"/>
        <dbReference type="EC" id="2.7.11.1"/>
    </reaction>
</comment>
<feature type="domain" description="Apple" evidence="20">
    <location>
        <begin position="394"/>
        <end position="473"/>
    </location>
</feature>
<dbReference type="Gene3D" id="1.10.510.10">
    <property type="entry name" value="Transferase(Phosphotransferase) domain 1"/>
    <property type="match status" value="1"/>
</dbReference>
<dbReference type="PROSITE" id="PS50927">
    <property type="entry name" value="BULB_LECTIN"/>
    <property type="match status" value="1"/>
</dbReference>
<keyword evidence="16" id="KW-0812">Transmembrane</keyword>
<dbReference type="Gene3D" id="2.90.10.10">
    <property type="entry name" value="Bulb-type lectin domain"/>
    <property type="match status" value="1"/>
</dbReference>
<dbReference type="Gramene" id="AUR62042291-RA">
    <property type="protein sequence ID" value="AUR62042291-RA:cds"/>
    <property type="gene ID" value="AUR62042291"/>
</dbReference>
<gene>
    <name evidence="21" type="primary">LOC110715237</name>
</gene>
<comment type="similarity">
    <text evidence="13">Belongs to the protein kinase superfamily. Ser/Thr protein kinase family.</text>
</comment>
<evidence type="ECO:0000256" key="8">
    <source>
        <dbReference type="ARBA" id="ARBA00022840"/>
    </source>
</evidence>
<keyword evidence="2" id="KW-1003">Cell membrane</keyword>
<keyword evidence="16" id="KW-1133">Transmembrane helix</keyword>
<dbReference type="InterPro" id="IPR000742">
    <property type="entry name" value="EGF"/>
</dbReference>
<keyword evidence="22" id="KW-1185">Reference proteome</keyword>
<dbReference type="PROSITE" id="PS50948">
    <property type="entry name" value="PAN"/>
    <property type="match status" value="1"/>
</dbReference>
<dbReference type="CDD" id="cd01098">
    <property type="entry name" value="PAN_AP_plant"/>
    <property type="match status" value="1"/>
</dbReference>
<protein>
    <recommendedName>
        <fullName evidence="13">Receptor-like serine/threonine-protein kinase</fullName>
        <ecNumber evidence="13">2.7.11.1</ecNumber>
    </recommendedName>
</protein>
<evidence type="ECO:0000256" key="16">
    <source>
        <dbReference type="SAM" id="Phobius"/>
    </source>
</evidence>
<dbReference type="InterPro" id="IPR000858">
    <property type="entry name" value="S_locus_glycoprot_dom"/>
</dbReference>
<organism evidence="21 22">
    <name type="scientific">Chenopodium quinoa</name>
    <name type="common">Quinoa</name>
    <dbReference type="NCBI Taxonomy" id="63459"/>
    <lineage>
        <taxon>Eukaryota</taxon>
        <taxon>Viridiplantae</taxon>
        <taxon>Streptophyta</taxon>
        <taxon>Embryophyta</taxon>
        <taxon>Tracheophyta</taxon>
        <taxon>Spermatophyta</taxon>
        <taxon>Magnoliopsida</taxon>
        <taxon>eudicotyledons</taxon>
        <taxon>Gunneridae</taxon>
        <taxon>Pentapetalae</taxon>
        <taxon>Caryophyllales</taxon>
        <taxon>Chenopodiaceae</taxon>
        <taxon>Chenopodioideae</taxon>
        <taxon>Atripliceae</taxon>
        <taxon>Chenopodium</taxon>
    </lineage>
</organism>
<dbReference type="InterPro" id="IPR001480">
    <property type="entry name" value="Bulb-type_lectin_dom"/>
</dbReference>
<dbReference type="FunFam" id="1.10.510.10:FF:000467">
    <property type="entry name" value="Liguleless narrow1"/>
    <property type="match status" value="1"/>
</dbReference>
<dbReference type="OrthoDB" id="1934880at2759"/>
<dbReference type="InterPro" id="IPR001245">
    <property type="entry name" value="Ser-Thr/Tyr_kinase_cat_dom"/>
</dbReference>
<dbReference type="InterPro" id="IPR036426">
    <property type="entry name" value="Bulb-type_lectin_dom_sf"/>
</dbReference>
<dbReference type="KEGG" id="cqi:110715237"/>
<dbReference type="GO" id="GO:0004674">
    <property type="term" value="F:protein serine/threonine kinase activity"/>
    <property type="evidence" value="ECO:0007669"/>
    <property type="project" value="UniProtKB-KW"/>
</dbReference>
<dbReference type="SMR" id="A0A803N8U0"/>
<dbReference type="Pfam" id="PF07714">
    <property type="entry name" value="PK_Tyr_Ser-Thr"/>
    <property type="match status" value="1"/>
</dbReference>
<dbReference type="Pfam" id="PF00954">
    <property type="entry name" value="S_locus_glycop"/>
    <property type="match status" value="1"/>
</dbReference>
<dbReference type="InterPro" id="IPR008271">
    <property type="entry name" value="Ser/Thr_kinase_AS"/>
</dbReference>
<dbReference type="Proteomes" id="UP000596660">
    <property type="component" value="Unplaced"/>
</dbReference>
<keyword evidence="7 13" id="KW-0418">Kinase</keyword>
<evidence type="ECO:0000256" key="4">
    <source>
        <dbReference type="ARBA" id="ARBA00022679"/>
    </source>
</evidence>
<feature type="domain" description="Protein kinase" evidence="17">
    <location>
        <begin position="554"/>
        <end position="840"/>
    </location>
</feature>
<dbReference type="SUPFAM" id="SSF51110">
    <property type="entry name" value="alpha-D-mannose-specific plant lectins"/>
    <property type="match status" value="1"/>
</dbReference>
<evidence type="ECO:0000256" key="5">
    <source>
        <dbReference type="ARBA" id="ARBA00022729"/>
    </source>
</evidence>
<dbReference type="PANTHER" id="PTHR27002:SF1082">
    <property type="entry name" value="OS06G0693000 PROTEIN"/>
    <property type="match status" value="1"/>
</dbReference>
<keyword evidence="3 13" id="KW-0723">Serine/threonine-protein kinase</keyword>
<dbReference type="Gene3D" id="3.30.200.20">
    <property type="entry name" value="Phosphorylase Kinase, domain 1"/>
    <property type="match status" value="1"/>
</dbReference>
<dbReference type="CDD" id="cd00028">
    <property type="entry name" value="B_lectin"/>
    <property type="match status" value="1"/>
</dbReference>
<evidence type="ECO:0000313" key="21">
    <source>
        <dbReference type="EnsemblPlants" id="AUR62042291-RA:cds"/>
    </source>
</evidence>
<evidence type="ECO:0000256" key="1">
    <source>
        <dbReference type="ARBA" id="ARBA00004251"/>
    </source>
</evidence>
<keyword evidence="16" id="KW-0472">Membrane</keyword>
<evidence type="ECO:0000256" key="6">
    <source>
        <dbReference type="ARBA" id="ARBA00022741"/>
    </source>
</evidence>